<sequence>MKYKINLITKRKEKSVDRIIYFVMNYLRYILVITQIVVIGVFFYRFKIDQEMVDLQEAVMQKKEIIQVSQPLIKEAKKVAYKLDQARSVITKQNTFLESFDYLLTLFPESLFLTKVRMANNTIWMIGYTRDPQSIENFLSRLRNEAKFQKIELKNIKKGERGLEFTMEFSDYKLSGTL</sequence>
<comment type="caution">
    <text evidence="2">The sequence shown here is derived from an EMBL/GenBank/DDBJ whole genome shotgun (WGS) entry which is preliminary data.</text>
</comment>
<feature type="transmembrane region" description="Helical" evidence="1">
    <location>
        <begin position="20"/>
        <end position="44"/>
    </location>
</feature>
<dbReference type="InterPro" id="IPR007813">
    <property type="entry name" value="PilN"/>
</dbReference>
<dbReference type="InterPro" id="IPR052534">
    <property type="entry name" value="Extracell_DNA_Util/SecSys_Comp"/>
</dbReference>
<evidence type="ECO:0008006" key="4">
    <source>
        <dbReference type="Google" id="ProtNLM"/>
    </source>
</evidence>
<organism evidence="2 3">
    <name type="scientific">Candidatus Roizmanbacteria bacterium RIFCSPLOWO2_01_FULL_35_13</name>
    <dbReference type="NCBI Taxonomy" id="1802055"/>
    <lineage>
        <taxon>Bacteria</taxon>
        <taxon>Candidatus Roizmaniibacteriota</taxon>
    </lineage>
</organism>
<reference evidence="2 3" key="1">
    <citation type="journal article" date="2016" name="Nat. Commun.">
        <title>Thousands of microbial genomes shed light on interconnected biogeochemical processes in an aquifer system.</title>
        <authorList>
            <person name="Anantharaman K."/>
            <person name="Brown C.T."/>
            <person name="Hug L.A."/>
            <person name="Sharon I."/>
            <person name="Castelle C.J."/>
            <person name="Probst A.J."/>
            <person name="Thomas B.C."/>
            <person name="Singh A."/>
            <person name="Wilkins M.J."/>
            <person name="Karaoz U."/>
            <person name="Brodie E.L."/>
            <person name="Williams K.H."/>
            <person name="Hubbard S.S."/>
            <person name="Banfield J.F."/>
        </authorList>
    </citation>
    <scope>NUCLEOTIDE SEQUENCE [LARGE SCALE GENOMIC DNA]</scope>
</reference>
<evidence type="ECO:0000256" key="1">
    <source>
        <dbReference type="SAM" id="Phobius"/>
    </source>
</evidence>
<keyword evidence="1" id="KW-1133">Transmembrane helix</keyword>
<accession>A0A1F7I743</accession>
<dbReference type="Proteomes" id="UP000179270">
    <property type="component" value="Unassembled WGS sequence"/>
</dbReference>
<dbReference type="Pfam" id="PF05137">
    <property type="entry name" value="PilN"/>
    <property type="match status" value="1"/>
</dbReference>
<gene>
    <name evidence="2" type="ORF">A3A74_03600</name>
</gene>
<evidence type="ECO:0000313" key="3">
    <source>
        <dbReference type="Proteomes" id="UP000179270"/>
    </source>
</evidence>
<keyword evidence="1" id="KW-0812">Transmembrane</keyword>
<dbReference type="EMBL" id="MGAF01000056">
    <property type="protein sequence ID" value="OGK39153.1"/>
    <property type="molecule type" value="Genomic_DNA"/>
</dbReference>
<dbReference type="AlphaFoldDB" id="A0A1F7I743"/>
<dbReference type="PANTHER" id="PTHR40278">
    <property type="entry name" value="DNA UTILIZATION PROTEIN HOFN"/>
    <property type="match status" value="1"/>
</dbReference>
<keyword evidence="1" id="KW-0472">Membrane</keyword>
<dbReference type="STRING" id="1802055.A3A74_03600"/>
<dbReference type="PANTHER" id="PTHR40278:SF1">
    <property type="entry name" value="DNA UTILIZATION PROTEIN HOFN"/>
    <property type="match status" value="1"/>
</dbReference>
<proteinExistence type="predicted"/>
<protein>
    <recommendedName>
        <fullName evidence="4">Fimbrial assembly protein</fullName>
    </recommendedName>
</protein>
<evidence type="ECO:0000313" key="2">
    <source>
        <dbReference type="EMBL" id="OGK39153.1"/>
    </source>
</evidence>
<name>A0A1F7I743_9BACT</name>